<evidence type="ECO:0000313" key="4">
    <source>
        <dbReference type="Proteomes" id="UP000321635"/>
    </source>
</evidence>
<evidence type="ECO:0000259" key="2">
    <source>
        <dbReference type="SMART" id="SM00903"/>
    </source>
</evidence>
<dbReference type="Proteomes" id="UP000321635">
    <property type="component" value="Unassembled WGS sequence"/>
</dbReference>
<dbReference type="SMART" id="SM00903">
    <property type="entry name" value="Flavin_Reduct"/>
    <property type="match status" value="1"/>
</dbReference>
<proteinExistence type="predicted"/>
<accession>A0A511XFC2</accession>
<dbReference type="InterPro" id="IPR050268">
    <property type="entry name" value="NADH-dep_flavin_reductase"/>
</dbReference>
<dbReference type="InterPro" id="IPR012349">
    <property type="entry name" value="Split_barrel_FMN-bd"/>
</dbReference>
<keyword evidence="1" id="KW-0560">Oxidoreductase</keyword>
<name>A0A511XFC2_9PROT</name>
<organism evidence="3 4">
    <name type="scientific">Acetobacter nitrogenifigens DSM 23921 = NBRC 105050</name>
    <dbReference type="NCBI Taxonomy" id="1120919"/>
    <lineage>
        <taxon>Bacteria</taxon>
        <taxon>Pseudomonadati</taxon>
        <taxon>Pseudomonadota</taxon>
        <taxon>Alphaproteobacteria</taxon>
        <taxon>Acetobacterales</taxon>
        <taxon>Acetobacteraceae</taxon>
        <taxon>Acetobacter</taxon>
    </lineage>
</organism>
<gene>
    <name evidence="3" type="ORF">ANI02nite_35280</name>
</gene>
<dbReference type="STRING" id="1120919.GCA_000429165_03408"/>
<comment type="caution">
    <text evidence="3">The sequence shown here is derived from an EMBL/GenBank/DDBJ whole genome shotgun (WGS) entry which is preliminary data.</text>
</comment>
<dbReference type="GO" id="GO:0010181">
    <property type="term" value="F:FMN binding"/>
    <property type="evidence" value="ECO:0007669"/>
    <property type="project" value="InterPro"/>
</dbReference>
<dbReference type="SUPFAM" id="SSF50475">
    <property type="entry name" value="FMN-binding split barrel"/>
    <property type="match status" value="1"/>
</dbReference>
<sequence length="170" mass="18386">MVSESEKSITAVTSDEFRRAMAHFATGVAVVTSTDAEGEQGATISALSSVSLDPVTLLICLNRRSATCRAVEKTQRFGLSILERGQEDVARHYAMPADKKTGDLPVDRHDDGSLFVPDALVQISAEVIETLRGGTHEIFLARPLHIRLNEKADSGPLLYFRGAFELTGNG</sequence>
<reference evidence="3 4" key="1">
    <citation type="submission" date="2019-07" db="EMBL/GenBank/DDBJ databases">
        <title>Whole genome shotgun sequence of Acetobacter nitrogenifigens NBRC 105050.</title>
        <authorList>
            <person name="Hosoyama A."/>
            <person name="Uohara A."/>
            <person name="Ohji S."/>
            <person name="Ichikawa N."/>
        </authorList>
    </citation>
    <scope>NUCLEOTIDE SEQUENCE [LARGE SCALE GENOMIC DNA]</scope>
    <source>
        <strain evidence="3 4">NBRC 105050</strain>
    </source>
</reference>
<dbReference type="RefSeq" id="WP_246789501.1">
    <property type="nucleotide sequence ID" value="NZ_AUBI01000021.1"/>
</dbReference>
<protein>
    <submittedName>
        <fullName evidence="3">Flavin reductase</fullName>
    </submittedName>
</protein>
<dbReference type="Gene3D" id="2.30.110.10">
    <property type="entry name" value="Electron Transport, Fmn-binding Protein, Chain A"/>
    <property type="match status" value="1"/>
</dbReference>
<dbReference type="EMBL" id="BJYF01000054">
    <property type="protein sequence ID" value="GEN61644.1"/>
    <property type="molecule type" value="Genomic_DNA"/>
</dbReference>
<dbReference type="GO" id="GO:0042602">
    <property type="term" value="F:riboflavin reductase (NADPH) activity"/>
    <property type="evidence" value="ECO:0007669"/>
    <property type="project" value="TreeGrafter"/>
</dbReference>
<dbReference type="PANTHER" id="PTHR30466:SF1">
    <property type="entry name" value="FMN REDUCTASE (NADH) RUTF"/>
    <property type="match status" value="1"/>
</dbReference>
<dbReference type="PANTHER" id="PTHR30466">
    <property type="entry name" value="FLAVIN REDUCTASE"/>
    <property type="match status" value="1"/>
</dbReference>
<dbReference type="Pfam" id="PF01613">
    <property type="entry name" value="Flavin_Reduct"/>
    <property type="match status" value="1"/>
</dbReference>
<dbReference type="AlphaFoldDB" id="A0A511XFC2"/>
<evidence type="ECO:0000313" key="3">
    <source>
        <dbReference type="EMBL" id="GEN61644.1"/>
    </source>
</evidence>
<keyword evidence="4" id="KW-1185">Reference proteome</keyword>
<dbReference type="InterPro" id="IPR002563">
    <property type="entry name" value="Flavin_Rdtase-like_dom"/>
</dbReference>
<feature type="domain" description="Flavin reductase like" evidence="2">
    <location>
        <begin position="21"/>
        <end position="166"/>
    </location>
</feature>
<evidence type="ECO:0000256" key="1">
    <source>
        <dbReference type="ARBA" id="ARBA00023002"/>
    </source>
</evidence>